<sequence>MIAPLPDACYMGNDRSYLNKQGNENTRTSAKKLRHLISLSLKNGKVENVCGIGDAPTRLNNGSESTESLNGKKCSFISKNEGEVISLSDMDSDIQGERQKLKHAENSLSSISKNGASDILSGIGSDESSLRNHSLIDKPLEWDDFKKIANKRLLDTFSSIYIVGELKSNTNSQGIETSQSHIKPVYISSLVEHACDADYNPLVIPSEGEFNFSCIPSEYRNERIIRVQVYGRRHLEALKFGDENTQWFSLINSVIDFDSLIPIYFYEPSKNINERDYQIENLNFEKVLKSNAIILNFNDGIYTVPSHVKNQFILNSPNYKKHIFGEIEQKSLSEHKKNSDINTTLVKSYSTDTIENFESGAPSASSSFTSLSAESVIGYRMVGPGSTYLTTPSFDGLLKLISLESCLEDGLNTIEYVKNSINSILEGELNNKKEIKTDSLYLIRKQLDQEKQLKSQIEGHIHSTLKTIENFKKKIEITKRNIEHRKKIMQDVRDAGEQMKILWSESANLEVSERSLLGEAISQIQKRRSKIAKELRSIFPICSMPYTVNYGSTGKHCQNSNKLRFTICGVGFPDMNNITYGAEGRMNSPEVELNTALGHMGQLTHLLSYYLSVPLRYPIFPFGSETFIVDPISKLPHSPNTSIASFNTNGRLNGILSFNTDITTLSGVNAFPLYIENKTGFGFGNLFGRSENTSGPIKGIPRSSTENINTISLGNGGFALFEYGIFLLGMDIVQICESIGLSVIENEGTISDLLGNLKMILLVLEGND</sequence>
<dbReference type="GO" id="GO:0035493">
    <property type="term" value="P:SNARE complex assembly"/>
    <property type="evidence" value="ECO:0007669"/>
    <property type="project" value="TreeGrafter"/>
</dbReference>
<evidence type="ECO:0000256" key="2">
    <source>
        <dbReference type="ARBA" id="ARBA00013807"/>
    </source>
</evidence>
<dbReference type="GO" id="GO:0032991">
    <property type="term" value="C:protein-containing complex"/>
    <property type="evidence" value="ECO:0007669"/>
    <property type="project" value="UniProtKB-ARBA"/>
</dbReference>
<accession>A0A1E3PL16</accession>
<proteinExistence type="inferred from homology"/>
<feature type="coiled-coil region" evidence="4">
    <location>
        <begin position="87"/>
        <end position="114"/>
    </location>
</feature>
<evidence type="ECO:0000256" key="1">
    <source>
        <dbReference type="ARBA" id="ARBA00009574"/>
    </source>
</evidence>
<dbReference type="GO" id="GO:0000323">
    <property type="term" value="C:lytic vacuole"/>
    <property type="evidence" value="ECO:0007669"/>
    <property type="project" value="TreeGrafter"/>
</dbReference>
<name>A0A1E3PL16_9ASCO</name>
<dbReference type="GO" id="GO:0000149">
    <property type="term" value="F:SNARE binding"/>
    <property type="evidence" value="ECO:0007669"/>
    <property type="project" value="TreeGrafter"/>
</dbReference>
<organism evidence="5 6">
    <name type="scientific">Nadsonia fulvescens var. elongata DSM 6958</name>
    <dbReference type="NCBI Taxonomy" id="857566"/>
    <lineage>
        <taxon>Eukaryota</taxon>
        <taxon>Fungi</taxon>
        <taxon>Dikarya</taxon>
        <taxon>Ascomycota</taxon>
        <taxon>Saccharomycotina</taxon>
        <taxon>Dipodascomycetes</taxon>
        <taxon>Dipodascales</taxon>
        <taxon>Dipodascales incertae sedis</taxon>
        <taxon>Nadsonia</taxon>
    </lineage>
</organism>
<dbReference type="PANTHER" id="PTHR15157">
    <property type="entry name" value="UV RADIATION RESISTANCE-ASSOCIATED GENE PROTEIN"/>
    <property type="match status" value="1"/>
</dbReference>
<dbReference type="EMBL" id="KV454409">
    <property type="protein sequence ID" value="ODQ66131.1"/>
    <property type="molecule type" value="Genomic_DNA"/>
</dbReference>
<dbReference type="OrthoDB" id="72772at2759"/>
<keyword evidence="3 4" id="KW-0175">Coiled coil</keyword>
<dbReference type="Pfam" id="PF10186">
    <property type="entry name" value="ATG14"/>
    <property type="match status" value="1"/>
</dbReference>
<dbReference type="STRING" id="857566.A0A1E3PL16"/>
<reference evidence="5 6" key="1">
    <citation type="journal article" date="2016" name="Proc. Natl. Acad. Sci. U.S.A.">
        <title>Comparative genomics of biotechnologically important yeasts.</title>
        <authorList>
            <person name="Riley R."/>
            <person name="Haridas S."/>
            <person name="Wolfe K.H."/>
            <person name="Lopes M.R."/>
            <person name="Hittinger C.T."/>
            <person name="Goeker M."/>
            <person name="Salamov A.A."/>
            <person name="Wisecaver J.H."/>
            <person name="Long T.M."/>
            <person name="Calvey C.H."/>
            <person name="Aerts A.L."/>
            <person name="Barry K.W."/>
            <person name="Choi C."/>
            <person name="Clum A."/>
            <person name="Coughlan A.Y."/>
            <person name="Deshpande S."/>
            <person name="Douglass A.P."/>
            <person name="Hanson S.J."/>
            <person name="Klenk H.-P."/>
            <person name="LaButti K.M."/>
            <person name="Lapidus A."/>
            <person name="Lindquist E.A."/>
            <person name="Lipzen A.M."/>
            <person name="Meier-Kolthoff J.P."/>
            <person name="Ohm R.A."/>
            <person name="Otillar R.P."/>
            <person name="Pangilinan J.L."/>
            <person name="Peng Y."/>
            <person name="Rokas A."/>
            <person name="Rosa C.A."/>
            <person name="Scheuner C."/>
            <person name="Sibirny A.A."/>
            <person name="Slot J.C."/>
            <person name="Stielow J.B."/>
            <person name="Sun H."/>
            <person name="Kurtzman C.P."/>
            <person name="Blackwell M."/>
            <person name="Grigoriev I.V."/>
            <person name="Jeffries T.W."/>
        </authorList>
    </citation>
    <scope>NUCLEOTIDE SEQUENCE [LARGE SCALE GENOMIC DNA]</scope>
    <source>
        <strain evidence="5 6">DSM 6958</strain>
    </source>
</reference>
<gene>
    <name evidence="5" type="ORF">NADFUDRAFT_65940</name>
</gene>
<dbReference type="PANTHER" id="PTHR15157:SF5">
    <property type="entry name" value="UV RADIATION RESISTANCE-ASSOCIATED GENE PROTEIN"/>
    <property type="match status" value="1"/>
</dbReference>
<evidence type="ECO:0000313" key="5">
    <source>
        <dbReference type="EMBL" id="ODQ66131.1"/>
    </source>
</evidence>
<evidence type="ECO:0000313" key="6">
    <source>
        <dbReference type="Proteomes" id="UP000095009"/>
    </source>
</evidence>
<dbReference type="AlphaFoldDB" id="A0A1E3PL16"/>
<dbReference type="Proteomes" id="UP000095009">
    <property type="component" value="Unassembled WGS sequence"/>
</dbReference>
<evidence type="ECO:0000256" key="3">
    <source>
        <dbReference type="ARBA" id="ARBA00023054"/>
    </source>
</evidence>
<evidence type="ECO:0000256" key="4">
    <source>
        <dbReference type="SAM" id="Coils"/>
    </source>
</evidence>
<keyword evidence="6" id="KW-1185">Reference proteome</keyword>
<protein>
    <recommendedName>
        <fullName evidence="2">Autophagy-related protein 14</fullName>
    </recommendedName>
</protein>
<dbReference type="GO" id="GO:0005768">
    <property type="term" value="C:endosome"/>
    <property type="evidence" value="ECO:0007669"/>
    <property type="project" value="TreeGrafter"/>
</dbReference>
<comment type="similarity">
    <text evidence="1">Belongs to the ATG14 family.</text>
</comment>
<dbReference type="InterPro" id="IPR018791">
    <property type="entry name" value="UV_resistance/autophagy_Atg14"/>
</dbReference>